<accession>A0A0A0JCW9</accession>
<feature type="region of interest" description="Disordered" evidence="2">
    <location>
        <begin position="1"/>
        <end position="33"/>
    </location>
</feature>
<dbReference type="InterPro" id="IPR016032">
    <property type="entry name" value="Sig_transdc_resp-reg_C-effctor"/>
</dbReference>
<comment type="caution">
    <text evidence="4">The sequence shown here is derived from an EMBL/GenBank/DDBJ whole genome shotgun (WGS) entry which is preliminary data.</text>
</comment>
<dbReference type="SUPFAM" id="SSF46894">
    <property type="entry name" value="C-terminal effector domain of the bipartite response regulators"/>
    <property type="match status" value="1"/>
</dbReference>
<dbReference type="PANTHER" id="PTHR43214:SF43">
    <property type="entry name" value="TWO-COMPONENT RESPONSE REGULATOR"/>
    <property type="match status" value="1"/>
</dbReference>
<dbReference type="AlphaFoldDB" id="A0A0A0JCW9"/>
<gene>
    <name evidence="4" type="ORF">N802_00380</name>
</gene>
<feature type="domain" description="HTH luxR-type" evidence="3">
    <location>
        <begin position="596"/>
        <end position="661"/>
    </location>
</feature>
<dbReference type="Pfam" id="PF00196">
    <property type="entry name" value="GerE"/>
    <property type="match status" value="1"/>
</dbReference>
<proteinExistence type="predicted"/>
<dbReference type="Proteomes" id="UP000030002">
    <property type="component" value="Unassembled WGS sequence"/>
</dbReference>
<organism evidence="4 5">
    <name type="scientific">Knoellia sinensis KCTC 19936</name>
    <dbReference type="NCBI Taxonomy" id="1385520"/>
    <lineage>
        <taxon>Bacteria</taxon>
        <taxon>Bacillati</taxon>
        <taxon>Actinomycetota</taxon>
        <taxon>Actinomycetes</taxon>
        <taxon>Micrococcales</taxon>
        <taxon>Intrasporangiaceae</taxon>
        <taxon>Knoellia</taxon>
    </lineage>
</organism>
<dbReference type="PRINTS" id="PR00038">
    <property type="entry name" value="HTHLUXR"/>
</dbReference>
<keyword evidence="5" id="KW-1185">Reference proteome</keyword>
<dbReference type="PROSITE" id="PS50043">
    <property type="entry name" value="HTH_LUXR_2"/>
    <property type="match status" value="1"/>
</dbReference>
<dbReference type="GO" id="GO:0006355">
    <property type="term" value="P:regulation of DNA-templated transcription"/>
    <property type="evidence" value="ECO:0007669"/>
    <property type="project" value="InterPro"/>
</dbReference>
<dbReference type="Gene3D" id="1.10.10.10">
    <property type="entry name" value="Winged helix-like DNA-binding domain superfamily/Winged helix DNA-binding domain"/>
    <property type="match status" value="1"/>
</dbReference>
<dbReference type="InterPro" id="IPR039420">
    <property type="entry name" value="WalR-like"/>
</dbReference>
<evidence type="ECO:0000259" key="3">
    <source>
        <dbReference type="PROSITE" id="PS50043"/>
    </source>
</evidence>
<dbReference type="InterPro" id="IPR036388">
    <property type="entry name" value="WH-like_DNA-bd_sf"/>
</dbReference>
<dbReference type="STRING" id="1385520.N802_00380"/>
<keyword evidence="1" id="KW-0238">DNA-binding</keyword>
<dbReference type="GO" id="GO:0003677">
    <property type="term" value="F:DNA binding"/>
    <property type="evidence" value="ECO:0007669"/>
    <property type="project" value="UniProtKB-KW"/>
</dbReference>
<protein>
    <recommendedName>
        <fullName evidence="3">HTH luxR-type domain-containing protein</fullName>
    </recommendedName>
</protein>
<dbReference type="PANTHER" id="PTHR43214">
    <property type="entry name" value="TWO-COMPONENT RESPONSE REGULATOR"/>
    <property type="match status" value="1"/>
</dbReference>
<dbReference type="eggNOG" id="COG2909">
    <property type="taxonomic scope" value="Bacteria"/>
</dbReference>
<dbReference type="SMART" id="SM00421">
    <property type="entry name" value="HTH_LUXR"/>
    <property type="match status" value="1"/>
</dbReference>
<dbReference type="CDD" id="cd06170">
    <property type="entry name" value="LuxR_C_like"/>
    <property type="match status" value="1"/>
</dbReference>
<name>A0A0A0JCW9_9MICO</name>
<sequence length="663" mass="70035">MATAERSAKVRGARSQGDPIALGSPGDQTPRVTSTWAEDPVVARLLGAAAVAGPRFRLVVVAKVLELDAGDGLAAVDRAVRAGVLALAPDAGEGWFTGEGARRAVETQLALADRADLHRRFAEALASEPDQDHGEIVRHLLAAAAATVDPLERARTQISLAPHAVAAGDLGTARAAVQAAMGVARTSGSAALLADAASTLEPLGESSWDGDVYQWCAEALAAPALDGATRVRLLARQTQAAVYCGRWTEALAASGQALRGADVLGDASLLIEALTARQLATSGPDDIDELLRLADRMADLGTSTGRADVEMWACLWRIDALWFLGDLAAIEVESSRLESCVGRIPGGASRWHLLGARAALALARADFTEAERLHAEVIEILEQLGHPAVHGAWVSFRTLLGHHVGHSNELLGPAVWDFGTDPRWALGTRLIRAFVLVDCDRTEEAAALYQRCGAPQGWDLPRTGVLLVWAIASRVAAAVGAADDVRYFRARLERHRGRYVVAGGGATACMGPVELAVGACARALGDWTAAEQDLRRASALCHEGGVPGLRVEADCLLAEALDGSGDPVAAAVVAREALPLARTLGMVPWARRLEQLAVRDDPLSPRERQIAGLVADGLSNREIAARLVISERTAQNHVQHILGKLGFVNRAQIAAWTERGRSR</sequence>
<evidence type="ECO:0000313" key="5">
    <source>
        <dbReference type="Proteomes" id="UP000030002"/>
    </source>
</evidence>
<dbReference type="EMBL" id="AVPJ01000001">
    <property type="protein sequence ID" value="KGN34983.1"/>
    <property type="molecule type" value="Genomic_DNA"/>
</dbReference>
<evidence type="ECO:0000256" key="1">
    <source>
        <dbReference type="ARBA" id="ARBA00023125"/>
    </source>
</evidence>
<evidence type="ECO:0000313" key="4">
    <source>
        <dbReference type="EMBL" id="KGN34983.1"/>
    </source>
</evidence>
<reference evidence="4 5" key="1">
    <citation type="submission" date="2013-08" db="EMBL/GenBank/DDBJ databases">
        <title>The genome sequence of Knoellia sinensis.</title>
        <authorList>
            <person name="Zhu W."/>
            <person name="Wang G."/>
        </authorList>
    </citation>
    <scope>NUCLEOTIDE SEQUENCE [LARGE SCALE GENOMIC DNA]</scope>
    <source>
        <strain evidence="4 5">KCTC 19936</strain>
    </source>
</reference>
<dbReference type="InterPro" id="IPR000792">
    <property type="entry name" value="Tscrpt_reg_LuxR_C"/>
</dbReference>
<evidence type="ECO:0000256" key="2">
    <source>
        <dbReference type="SAM" id="MobiDB-lite"/>
    </source>
</evidence>